<dbReference type="OrthoDB" id="187139at2759"/>
<evidence type="ECO:0000256" key="2">
    <source>
        <dbReference type="ARBA" id="ARBA00008834"/>
    </source>
</evidence>
<keyword evidence="6 8" id="KW-0326">Glycosidase</keyword>
<dbReference type="EMBL" id="VOIH02000007">
    <property type="protein sequence ID" value="KAF3443004.1"/>
    <property type="molecule type" value="Genomic_DNA"/>
</dbReference>
<keyword evidence="10" id="KW-1185">Reference proteome</keyword>
<sequence length="197" mass="21711">MDVQSLKFSNSNNIVINGVTSINSQMLHIVINRCHTNGIHVQMSTGVTILNFKMSTGDEYVSIVPQTANLWIEDVAFGPGHSISIGSLRKDSEEESVQNVTVKMAIFTGSQNEVRIKSWARPSTRLVRDILFQHAVMVNVENPIMIDQNYSPDNKDCPGQESGVKISAVIYQDIYGTSATPVAVKFDCNSKFPCTSI</sequence>
<dbReference type="Pfam" id="PF00295">
    <property type="entry name" value="Glyco_hydro_28"/>
    <property type="match status" value="1"/>
</dbReference>
<dbReference type="SUPFAM" id="SSF51126">
    <property type="entry name" value="Pectin lyase-like"/>
    <property type="match status" value="1"/>
</dbReference>
<keyword evidence="3" id="KW-0134">Cell wall</keyword>
<evidence type="ECO:0000256" key="5">
    <source>
        <dbReference type="ARBA" id="ARBA00022801"/>
    </source>
</evidence>
<dbReference type="PANTHER" id="PTHR31375">
    <property type="match status" value="1"/>
</dbReference>
<evidence type="ECO:0000256" key="4">
    <source>
        <dbReference type="ARBA" id="ARBA00022525"/>
    </source>
</evidence>
<comment type="similarity">
    <text evidence="2 8">Belongs to the glycosyl hydrolase 28 family.</text>
</comment>
<dbReference type="InterPro" id="IPR012334">
    <property type="entry name" value="Pectin_lyas_fold"/>
</dbReference>
<reference evidence="9" key="1">
    <citation type="submission" date="2020-03" db="EMBL/GenBank/DDBJ databases">
        <title>A high-quality chromosome-level genome assembly of a woody plant with both climbing and erect habits, Rhamnella rubrinervis.</title>
        <authorList>
            <person name="Lu Z."/>
            <person name="Yang Y."/>
            <person name="Zhu X."/>
            <person name="Sun Y."/>
        </authorList>
    </citation>
    <scope>NUCLEOTIDE SEQUENCE</scope>
    <source>
        <strain evidence="9">BYM</strain>
        <tissue evidence="9">Leaf</tissue>
    </source>
</reference>
<dbReference type="Gene3D" id="2.160.20.10">
    <property type="entry name" value="Single-stranded right-handed beta-helix, Pectin lyase-like"/>
    <property type="match status" value="1"/>
</dbReference>
<evidence type="ECO:0000256" key="1">
    <source>
        <dbReference type="ARBA" id="ARBA00004191"/>
    </source>
</evidence>
<organism evidence="9 10">
    <name type="scientific">Rhamnella rubrinervis</name>
    <dbReference type="NCBI Taxonomy" id="2594499"/>
    <lineage>
        <taxon>Eukaryota</taxon>
        <taxon>Viridiplantae</taxon>
        <taxon>Streptophyta</taxon>
        <taxon>Embryophyta</taxon>
        <taxon>Tracheophyta</taxon>
        <taxon>Spermatophyta</taxon>
        <taxon>Magnoliopsida</taxon>
        <taxon>eudicotyledons</taxon>
        <taxon>Gunneridae</taxon>
        <taxon>Pentapetalae</taxon>
        <taxon>rosids</taxon>
        <taxon>fabids</taxon>
        <taxon>Rosales</taxon>
        <taxon>Rhamnaceae</taxon>
        <taxon>rhamnoid group</taxon>
        <taxon>Rhamneae</taxon>
        <taxon>Rhamnella</taxon>
    </lineage>
</organism>
<evidence type="ECO:0008006" key="11">
    <source>
        <dbReference type="Google" id="ProtNLM"/>
    </source>
</evidence>
<comment type="caution">
    <text evidence="9">The sequence shown here is derived from an EMBL/GenBank/DDBJ whole genome shotgun (WGS) entry which is preliminary data.</text>
</comment>
<protein>
    <recommendedName>
        <fullName evidence="11">Polygalacturonase-like</fullName>
    </recommendedName>
</protein>
<evidence type="ECO:0000256" key="7">
    <source>
        <dbReference type="ARBA" id="ARBA00023316"/>
    </source>
</evidence>
<dbReference type="AlphaFoldDB" id="A0A8K0GZQ2"/>
<dbReference type="InterPro" id="IPR011050">
    <property type="entry name" value="Pectin_lyase_fold/virulence"/>
</dbReference>
<name>A0A8K0GZQ2_9ROSA</name>
<evidence type="ECO:0000313" key="10">
    <source>
        <dbReference type="Proteomes" id="UP000796880"/>
    </source>
</evidence>
<dbReference type="GO" id="GO:0005975">
    <property type="term" value="P:carbohydrate metabolic process"/>
    <property type="evidence" value="ECO:0007669"/>
    <property type="project" value="InterPro"/>
</dbReference>
<accession>A0A8K0GZQ2</accession>
<evidence type="ECO:0000313" key="9">
    <source>
        <dbReference type="EMBL" id="KAF3443004.1"/>
    </source>
</evidence>
<gene>
    <name evidence="9" type="ORF">FNV43_RR16923</name>
</gene>
<evidence type="ECO:0000256" key="3">
    <source>
        <dbReference type="ARBA" id="ARBA00022512"/>
    </source>
</evidence>
<comment type="subcellular location">
    <subcellularLocation>
        <location evidence="1">Secreted</location>
        <location evidence="1">Cell wall</location>
    </subcellularLocation>
</comment>
<keyword evidence="5 8" id="KW-0378">Hydrolase</keyword>
<keyword evidence="4" id="KW-0964">Secreted</keyword>
<proteinExistence type="inferred from homology"/>
<dbReference type="GO" id="GO:0071555">
    <property type="term" value="P:cell wall organization"/>
    <property type="evidence" value="ECO:0007669"/>
    <property type="project" value="UniProtKB-KW"/>
</dbReference>
<dbReference type="GO" id="GO:0004650">
    <property type="term" value="F:polygalacturonase activity"/>
    <property type="evidence" value="ECO:0007669"/>
    <property type="project" value="InterPro"/>
</dbReference>
<dbReference type="InterPro" id="IPR000743">
    <property type="entry name" value="Glyco_hydro_28"/>
</dbReference>
<evidence type="ECO:0000256" key="6">
    <source>
        <dbReference type="ARBA" id="ARBA00023295"/>
    </source>
</evidence>
<keyword evidence="7" id="KW-0961">Cell wall biogenesis/degradation</keyword>
<evidence type="ECO:0000256" key="8">
    <source>
        <dbReference type="RuleBase" id="RU361169"/>
    </source>
</evidence>
<dbReference type="Proteomes" id="UP000796880">
    <property type="component" value="Unassembled WGS sequence"/>
</dbReference>